<dbReference type="Pfam" id="PF03992">
    <property type="entry name" value="ABM"/>
    <property type="match status" value="1"/>
</dbReference>
<evidence type="ECO:0000313" key="3">
    <source>
        <dbReference type="Proteomes" id="UP000238205"/>
    </source>
</evidence>
<gene>
    <name evidence="2" type="ORF">CLV38_13510</name>
</gene>
<keyword evidence="2" id="KW-0503">Monooxygenase</keyword>
<dbReference type="AlphaFoldDB" id="A0A2T0VV06"/>
<dbReference type="SUPFAM" id="SSF54909">
    <property type="entry name" value="Dimeric alpha+beta barrel"/>
    <property type="match status" value="1"/>
</dbReference>
<name>A0A2T0VV06_9LACT</name>
<accession>A0A2T0VV06</accession>
<protein>
    <submittedName>
        <fullName evidence="2">Antibiotic biosynthesis monooxygenase</fullName>
    </submittedName>
</protein>
<keyword evidence="2" id="KW-0560">Oxidoreductase</keyword>
<dbReference type="GO" id="GO:0004497">
    <property type="term" value="F:monooxygenase activity"/>
    <property type="evidence" value="ECO:0007669"/>
    <property type="project" value="UniProtKB-KW"/>
</dbReference>
<reference evidence="2 3" key="1">
    <citation type="submission" date="2018-03" db="EMBL/GenBank/DDBJ databases">
        <title>Genomic Encyclopedia of Archaeal and Bacterial Type Strains, Phase II (KMG-II): from individual species to whole genera.</title>
        <authorList>
            <person name="Goeker M."/>
        </authorList>
    </citation>
    <scope>NUCLEOTIDE SEQUENCE [LARGE SCALE GENOMIC DNA]</scope>
    <source>
        <strain evidence="2 3">DSM 13175</strain>
    </source>
</reference>
<proteinExistence type="predicted"/>
<keyword evidence="3" id="KW-1185">Reference proteome</keyword>
<dbReference type="InterPro" id="IPR007138">
    <property type="entry name" value="ABM_dom"/>
</dbReference>
<dbReference type="Gene3D" id="3.30.70.100">
    <property type="match status" value="1"/>
</dbReference>
<evidence type="ECO:0000259" key="1">
    <source>
        <dbReference type="Pfam" id="PF03992"/>
    </source>
</evidence>
<dbReference type="EMBL" id="PVTO01000035">
    <property type="protein sequence ID" value="PRY75401.1"/>
    <property type="molecule type" value="Genomic_DNA"/>
</dbReference>
<dbReference type="Proteomes" id="UP000238205">
    <property type="component" value="Unassembled WGS sequence"/>
</dbReference>
<sequence length="56" mass="6586">MYESMEAPNRFVMVETWENQEAIDHHNKNPQLLKLGQNLPEYSEKELVLTIADVIE</sequence>
<feature type="domain" description="ABM" evidence="1">
    <location>
        <begin position="2"/>
        <end position="33"/>
    </location>
</feature>
<comment type="caution">
    <text evidence="2">The sequence shown here is derived from an EMBL/GenBank/DDBJ whole genome shotgun (WGS) entry which is preliminary data.</text>
</comment>
<dbReference type="InterPro" id="IPR011008">
    <property type="entry name" value="Dimeric_a/b-barrel"/>
</dbReference>
<evidence type="ECO:0000313" key="2">
    <source>
        <dbReference type="EMBL" id="PRY75401.1"/>
    </source>
</evidence>
<organism evidence="2 3">
    <name type="scientific">Alkalibacterium olivapovliticus</name>
    <dbReference type="NCBI Taxonomy" id="99907"/>
    <lineage>
        <taxon>Bacteria</taxon>
        <taxon>Bacillati</taxon>
        <taxon>Bacillota</taxon>
        <taxon>Bacilli</taxon>
        <taxon>Lactobacillales</taxon>
        <taxon>Carnobacteriaceae</taxon>
        <taxon>Alkalibacterium</taxon>
    </lineage>
</organism>